<evidence type="ECO:0000313" key="2">
    <source>
        <dbReference type="EMBL" id="TKB47819.1"/>
    </source>
</evidence>
<keyword evidence="3" id="KW-1185">Reference proteome</keyword>
<dbReference type="Proteomes" id="UP000305674">
    <property type="component" value="Unassembled WGS sequence"/>
</dbReference>
<proteinExistence type="predicted"/>
<dbReference type="GO" id="GO:0043213">
    <property type="term" value="P:bacteriocin transport"/>
    <property type="evidence" value="ECO:0007669"/>
    <property type="project" value="InterPro"/>
</dbReference>
<dbReference type="EMBL" id="SWCI01000012">
    <property type="protein sequence ID" value="TKB47819.1"/>
    <property type="molecule type" value="Genomic_DNA"/>
</dbReference>
<dbReference type="Gene3D" id="3.30.1150.10">
    <property type="match status" value="1"/>
</dbReference>
<comment type="caution">
    <text evidence="2">The sequence shown here is derived from an EMBL/GenBank/DDBJ whole genome shotgun (WGS) entry which is preliminary data.</text>
</comment>
<feature type="compositionally biased region" description="Basic and acidic residues" evidence="1">
    <location>
        <begin position="70"/>
        <end position="113"/>
    </location>
</feature>
<evidence type="ECO:0000256" key="1">
    <source>
        <dbReference type="SAM" id="MobiDB-lite"/>
    </source>
</evidence>
<organism evidence="2 3">
    <name type="scientific">Ferrimonas sediminicola</name>
    <dbReference type="NCBI Taxonomy" id="2569538"/>
    <lineage>
        <taxon>Bacteria</taxon>
        <taxon>Pseudomonadati</taxon>
        <taxon>Pseudomonadota</taxon>
        <taxon>Gammaproteobacteria</taxon>
        <taxon>Alteromonadales</taxon>
        <taxon>Ferrimonadaceae</taxon>
        <taxon>Ferrimonas</taxon>
    </lineage>
</organism>
<dbReference type="GO" id="GO:0019534">
    <property type="term" value="F:toxin transmembrane transporter activity"/>
    <property type="evidence" value="ECO:0007669"/>
    <property type="project" value="InterPro"/>
</dbReference>
<protein>
    <submittedName>
        <fullName evidence="2">Cell envelope integrity protein TolA</fullName>
    </submittedName>
</protein>
<dbReference type="RefSeq" id="WP_136854154.1">
    <property type="nucleotide sequence ID" value="NZ_SWCI01000012.1"/>
</dbReference>
<evidence type="ECO:0000313" key="3">
    <source>
        <dbReference type="Proteomes" id="UP000305674"/>
    </source>
</evidence>
<name>A0A4U1BB77_9GAMM</name>
<dbReference type="AlphaFoldDB" id="A0A4U1BB77"/>
<sequence length="310" mass="34931">MQQKMTLPFVVSLLAHAGLVALLALGVDFSSKPKAVAPQPSAPVVQAVVVDQAKVQQQVERIKQANAAKAEAERQRRAEEERKARAAQEKLKKLELERKRKEAEIKKAEEAAKQAKLKQKKEQEQARKLADQRKREEQAKAKAERERKAAEEKAKAEAAERKRKEDERKRKAEAERKRKEEERKRKAAEEAARKAREAELAEQLAAEQAQLEAARSKKVLSEVDRYTVLIRQTIQRNLRTDTSMRGKECRVNIRLAPDGFVISSKVLGGDTSLCRVTQAAINAAGKLPVSQEPDVYAKLKDINLTVQPEQ</sequence>
<gene>
    <name evidence="2" type="primary">tolA</name>
    <name evidence="2" type="ORF">FCL40_15205</name>
</gene>
<dbReference type="InterPro" id="IPR014161">
    <property type="entry name" value="Tol-Pal_TolA"/>
</dbReference>
<feature type="compositionally biased region" description="Basic and acidic residues" evidence="1">
    <location>
        <begin position="120"/>
        <end position="194"/>
    </location>
</feature>
<dbReference type="GO" id="GO:0016020">
    <property type="term" value="C:membrane"/>
    <property type="evidence" value="ECO:0007669"/>
    <property type="project" value="InterPro"/>
</dbReference>
<accession>A0A4U1BB77</accession>
<dbReference type="NCBIfam" id="TIGR02794">
    <property type="entry name" value="tolA_full"/>
    <property type="match status" value="1"/>
</dbReference>
<dbReference type="SUPFAM" id="SSF74653">
    <property type="entry name" value="TolA/TonB C-terminal domain"/>
    <property type="match status" value="1"/>
</dbReference>
<reference evidence="2 3" key="1">
    <citation type="submission" date="2019-04" db="EMBL/GenBank/DDBJ databases">
        <authorList>
            <person name="Hwang J.C."/>
        </authorList>
    </citation>
    <scope>NUCLEOTIDE SEQUENCE [LARGE SCALE GENOMIC DNA]</scope>
    <source>
        <strain evidence="2 3">IMCC35001</strain>
    </source>
</reference>
<dbReference type="Pfam" id="PF06519">
    <property type="entry name" value="TolA"/>
    <property type="match status" value="1"/>
</dbReference>
<dbReference type="OrthoDB" id="6194496at2"/>
<feature type="region of interest" description="Disordered" evidence="1">
    <location>
        <begin position="68"/>
        <end position="194"/>
    </location>
</feature>